<keyword evidence="9" id="KW-1185">Reference proteome</keyword>
<reference evidence="8" key="1">
    <citation type="submission" date="2018-05" db="EMBL/GenBank/DDBJ databases">
        <title>Draft genome of Mucuna pruriens seed.</title>
        <authorList>
            <person name="Nnadi N.E."/>
            <person name="Vos R."/>
            <person name="Hasami M.H."/>
            <person name="Devisetty U.K."/>
            <person name="Aguiy J.C."/>
        </authorList>
    </citation>
    <scope>NUCLEOTIDE SEQUENCE [LARGE SCALE GENOMIC DNA]</scope>
    <source>
        <strain evidence="8">JCA_2017</strain>
    </source>
</reference>
<dbReference type="Gene3D" id="1.10.630.10">
    <property type="entry name" value="Cytochrome P450"/>
    <property type="match status" value="4"/>
</dbReference>
<keyword evidence="4" id="KW-0560">Oxidoreductase</keyword>
<dbReference type="Proteomes" id="UP000257109">
    <property type="component" value="Unassembled WGS sequence"/>
</dbReference>
<dbReference type="STRING" id="157652.A0A371F9D1"/>
<keyword evidence="3 7" id="KW-0479">Metal-binding</keyword>
<keyword evidence="6" id="KW-0503">Monooxygenase</keyword>
<dbReference type="GO" id="GO:0020037">
    <property type="term" value="F:heme binding"/>
    <property type="evidence" value="ECO:0007669"/>
    <property type="project" value="InterPro"/>
</dbReference>
<dbReference type="SUPFAM" id="SSF48264">
    <property type="entry name" value="Cytochrome P450"/>
    <property type="match status" value="2"/>
</dbReference>
<feature type="non-terminal residue" evidence="8">
    <location>
        <position position="1"/>
    </location>
</feature>
<keyword evidence="5 7" id="KW-0408">Iron</keyword>
<comment type="similarity">
    <text evidence="1">Belongs to the cytochrome P450 family.</text>
</comment>
<dbReference type="AlphaFoldDB" id="A0A371F9D1"/>
<comment type="cofactor">
    <cofactor evidence="7">
        <name>heme</name>
        <dbReference type="ChEBI" id="CHEBI:30413"/>
    </cofactor>
</comment>
<gene>
    <name evidence="8" type="primary">CYP82C4</name>
    <name evidence="8" type="ORF">CR513_45302</name>
</gene>
<dbReference type="PANTHER" id="PTHR47947">
    <property type="entry name" value="CYTOCHROME P450 82C3-RELATED"/>
    <property type="match status" value="1"/>
</dbReference>
<proteinExistence type="inferred from homology"/>
<dbReference type="InterPro" id="IPR036396">
    <property type="entry name" value="Cyt_P450_sf"/>
</dbReference>
<dbReference type="PRINTS" id="PR00385">
    <property type="entry name" value="P450"/>
</dbReference>
<dbReference type="EMBL" id="QJKJ01010025">
    <property type="protein sequence ID" value="RDX74888.1"/>
    <property type="molecule type" value="Genomic_DNA"/>
</dbReference>
<feature type="binding site" description="axial binding residue" evidence="7">
    <location>
        <position position="403"/>
    </location>
    <ligand>
        <name>heme</name>
        <dbReference type="ChEBI" id="CHEBI:30413"/>
    </ligand>
    <ligandPart>
        <name>Fe</name>
        <dbReference type="ChEBI" id="CHEBI:18248"/>
    </ligandPart>
</feature>
<dbReference type="OrthoDB" id="2789670at2759"/>
<dbReference type="InterPro" id="IPR002401">
    <property type="entry name" value="Cyt_P450_E_grp-I"/>
</dbReference>
<dbReference type="PROSITE" id="PS00086">
    <property type="entry name" value="CYTOCHROME_P450"/>
    <property type="match status" value="2"/>
</dbReference>
<evidence type="ECO:0000256" key="1">
    <source>
        <dbReference type="ARBA" id="ARBA00010617"/>
    </source>
</evidence>
<organism evidence="8 9">
    <name type="scientific">Mucuna pruriens</name>
    <name type="common">Velvet bean</name>
    <name type="synonym">Dolichos pruriens</name>
    <dbReference type="NCBI Taxonomy" id="157652"/>
    <lineage>
        <taxon>Eukaryota</taxon>
        <taxon>Viridiplantae</taxon>
        <taxon>Streptophyta</taxon>
        <taxon>Embryophyta</taxon>
        <taxon>Tracheophyta</taxon>
        <taxon>Spermatophyta</taxon>
        <taxon>Magnoliopsida</taxon>
        <taxon>eudicotyledons</taxon>
        <taxon>Gunneridae</taxon>
        <taxon>Pentapetalae</taxon>
        <taxon>rosids</taxon>
        <taxon>fabids</taxon>
        <taxon>Fabales</taxon>
        <taxon>Fabaceae</taxon>
        <taxon>Papilionoideae</taxon>
        <taxon>50 kb inversion clade</taxon>
        <taxon>NPAAA clade</taxon>
        <taxon>indigoferoid/millettioid clade</taxon>
        <taxon>Phaseoleae</taxon>
        <taxon>Mucuna</taxon>
    </lineage>
</organism>
<evidence type="ECO:0000256" key="4">
    <source>
        <dbReference type="ARBA" id="ARBA00023002"/>
    </source>
</evidence>
<sequence>MDIFQLQTLISGILALLVGALLYQLKRTHGPNTKIFTAPQAGGAWPIVGHLHLFGAHQLTHKTLGTMADKHGPIFTIKLGSYKVLVLSSWEMAKECFTVHDKAFSTRPCVAASKLMTYNSAMFGFAPYGSYWREMRKFATIELLSNQRLEQLKDTRTSELDAATRKVYKLWSREGCPKGGVLVDMKQWFGDLTHNIVLRMVGGKPYYGASDDYAEERAVSRNGKEEQDVMDVMLNVLPDLKVSGYDSDTIIKATCLNLILAGGDSIMVALTWALSLLLNNEMELKKAQDELDTHVGKDRNVEESDIKKLVYLEAIVKETMRLYPPSPIITLRAAMEECTFSCGYHIPAGTHLIVNTWKVQRDGSVWSEPHDFKPERFLTSHKEVDVKGQNYELVPFGSGRRVCPGASLALRVLHLTLARLLHSFDVASPSNQLVDMTESIGLTNLKATPLEVLLTPRVLIYRLKTTDSGNNKIRSAPQAGGAWPIVGHLHLFGGHQHTHKTLGMMAEKHGPIFTIKLGSYKVLVLSSWEMAKECFTVHDKAFSTRPCVAASKLMGYNYAMFGFTPYGPYWREMRKLATIELLSNHRLELLKSTRTSELEAAIRELHKLWSRESCPKGGVLVDMKQWFGDLTHSIVLRMVRGKPYGDDYAEGEARRYKKAMRDCMSLFGVFVLSDAIPFLRWLDINGYEKAMKRAASELDPLVEGWLVEHKRKRALSMNGKEEQDFMDVMLNVLQDVQISGYDSDTTIKATCLGKNYELVPFGSGRRACPGASLALRVVHLTLARLLHSFNVASPSNQVVDMTESIGLTNLKATPIEVLLTPRLDTKLYED</sequence>
<evidence type="ECO:0000256" key="7">
    <source>
        <dbReference type="PIRSR" id="PIRSR602401-1"/>
    </source>
</evidence>
<evidence type="ECO:0000256" key="5">
    <source>
        <dbReference type="ARBA" id="ARBA00023004"/>
    </source>
</evidence>
<keyword evidence="2 7" id="KW-0349">Heme</keyword>
<dbReference type="InterPro" id="IPR001128">
    <property type="entry name" value="Cyt_P450"/>
</dbReference>
<dbReference type="Pfam" id="PF00067">
    <property type="entry name" value="p450"/>
    <property type="match status" value="3"/>
</dbReference>
<evidence type="ECO:0000256" key="2">
    <source>
        <dbReference type="ARBA" id="ARBA00022617"/>
    </source>
</evidence>
<dbReference type="GO" id="GO:0004497">
    <property type="term" value="F:monooxygenase activity"/>
    <property type="evidence" value="ECO:0007669"/>
    <property type="project" value="UniProtKB-KW"/>
</dbReference>
<name>A0A371F9D1_MUCPR</name>
<evidence type="ECO:0000256" key="3">
    <source>
        <dbReference type="ARBA" id="ARBA00022723"/>
    </source>
</evidence>
<dbReference type="InterPro" id="IPR017972">
    <property type="entry name" value="Cyt_P450_CS"/>
</dbReference>
<dbReference type="PANTHER" id="PTHR47947:SF29">
    <property type="entry name" value="CYTOCHROME P450 CYP82D47-LIKE"/>
    <property type="match status" value="1"/>
</dbReference>
<dbReference type="PRINTS" id="PR00463">
    <property type="entry name" value="EP450I"/>
</dbReference>
<dbReference type="GO" id="GO:0005506">
    <property type="term" value="F:iron ion binding"/>
    <property type="evidence" value="ECO:0007669"/>
    <property type="project" value="InterPro"/>
</dbReference>
<evidence type="ECO:0000313" key="9">
    <source>
        <dbReference type="Proteomes" id="UP000257109"/>
    </source>
</evidence>
<accession>A0A371F9D1</accession>
<protein>
    <submittedName>
        <fullName evidence="8">Cytochrome P450 82C4</fullName>
    </submittedName>
</protein>
<evidence type="ECO:0000256" key="6">
    <source>
        <dbReference type="ARBA" id="ARBA00023033"/>
    </source>
</evidence>
<dbReference type="FunFam" id="1.10.630.10:FF:000026">
    <property type="entry name" value="Cytochrome P450 82C4"/>
    <property type="match status" value="2"/>
</dbReference>
<dbReference type="GO" id="GO:0016705">
    <property type="term" value="F:oxidoreductase activity, acting on paired donors, with incorporation or reduction of molecular oxygen"/>
    <property type="evidence" value="ECO:0007669"/>
    <property type="project" value="InterPro"/>
</dbReference>
<evidence type="ECO:0000313" key="8">
    <source>
        <dbReference type="EMBL" id="RDX74888.1"/>
    </source>
</evidence>
<comment type="caution">
    <text evidence="8">The sequence shown here is derived from an EMBL/GenBank/DDBJ whole genome shotgun (WGS) entry which is preliminary data.</text>
</comment>
<dbReference type="InterPro" id="IPR050651">
    <property type="entry name" value="Plant_Cytochrome_P450_Monoox"/>
</dbReference>